<evidence type="ECO:0000256" key="2">
    <source>
        <dbReference type="ARBA" id="ARBA00023125"/>
    </source>
</evidence>
<dbReference type="SUPFAM" id="SSF52172">
    <property type="entry name" value="CheY-like"/>
    <property type="match status" value="1"/>
</dbReference>
<dbReference type="PROSITE" id="PS50110">
    <property type="entry name" value="RESPONSE_REGULATORY"/>
    <property type="match status" value="1"/>
</dbReference>
<keyword evidence="3" id="KW-0804">Transcription</keyword>
<reference evidence="7 8" key="1">
    <citation type="submission" date="2024-04" db="EMBL/GenBank/DDBJ databases">
        <title>Draft genome sequence of Sessilibacter corallicola NBRC 116591.</title>
        <authorList>
            <person name="Miyakawa T."/>
            <person name="Kusuya Y."/>
            <person name="Miura T."/>
        </authorList>
    </citation>
    <scope>NUCLEOTIDE SEQUENCE [LARGE SCALE GENOMIC DNA]</scope>
    <source>
        <strain evidence="7 8">KU-00831-HH</strain>
    </source>
</reference>
<dbReference type="Gene3D" id="3.40.50.2300">
    <property type="match status" value="1"/>
</dbReference>
<keyword evidence="2" id="KW-0238">DNA-binding</keyword>
<dbReference type="InterPro" id="IPR011006">
    <property type="entry name" value="CheY-like_superfamily"/>
</dbReference>
<comment type="caution">
    <text evidence="7">The sequence shown here is derived from an EMBL/GenBank/DDBJ whole genome shotgun (WGS) entry which is preliminary data.</text>
</comment>
<accession>A0ABQ0AF84</accession>
<keyword evidence="4" id="KW-0597">Phosphoprotein</keyword>
<dbReference type="EMBL" id="BAABWN010000024">
    <property type="protein sequence ID" value="GAA6170304.1"/>
    <property type="molecule type" value="Genomic_DNA"/>
</dbReference>
<dbReference type="InterPro" id="IPR016032">
    <property type="entry name" value="Sig_transdc_resp-reg_C-effctor"/>
</dbReference>
<dbReference type="Proteomes" id="UP001465153">
    <property type="component" value="Unassembled WGS sequence"/>
</dbReference>
<evidence type="ECO:0000256" key="3">
    <source>
        <dbReference type="ARBA" id="ARBA00023163"/>
    </source>
</evidence>
<dbReference type="InterPro" id="IPR000792">
    <property type="entry name" value="Tscrpt_reg_LuxR_C"/>
</dbReference>
<dbReference type="InterPro" id="IPR036388">
    <property type="entry name" value="WH-like_DNA-bd_sf"/>
</dbReference>
<evidence type="ECO:0000256" key="1">
    <source>
        <dbReference type="ARBA" id="ARBA00023015"/>
    </source>
</evidence>
<keyword evidence="1" id="KW-0805">Transcription regulation</keyword>
<feature type="domain" description="Response regulatory" evidence="6">
    <location>
        <begin position="10"/>
        <end position="124"/>
    </location>
</feature>
<dbReference type="SMART" id="SM00421">
    <property type="entry name" value="HTH_LUXR"/>
    <property type="match status" value="1"/>
</dbReference>
<dbReference type="PANTHER" id="PTHR44688">
    <property type="entry name" value="DNA-BINDING TRANSCRIPTIONAL ACTIVATOR DEVR_DOSR"/>
    <property type="match status" value="1"/>
</dbReference>
<dbReference type="SUPFAM" id="SSF46894">
    <property type="entry name" value="C-terminal effector domain of the bipartite response regulators"/>
    <property type="match status" value="1"/>
</dbReference>
<proteinExistence type="predicted"/>
<dbReference type="Gene3D" id="1.10.10.10">
    <property type="entry name" value="Winged helix-like DNA-binding domain superfamily/Winged helix DNA-binding domain"/>
    <property type="match status" value="1"/>
</dbReference>
<dbReference type="PANTHER" id="PTHR44688:SF16">
    <property type="entry name" value="DNA-BINDING TRANSCRIPTIONAL ACTIVATOR DEVR_DOSR"/>
    <property type="match status" value="1"/>
</dbReference>
<evidence type="ECO:0000256" key="4">
    <source>
        <dbReference type="PROSITE-ProRule" id="PRU00169"/>
    </source>
</evidence>
<dbReference type="SMART" id="SM00448">
    <property type="entry name" value="REC"/>
    <property type="match status" value="1"/>
</dbReference>
<feature type="modified residue" description="4-aspartylphosphate" evidence="4">
    <location>
        <position position="59"/>
    </location>
</feature>
<dbReference type="PROSITE" id="PS50043">
    <property type="entry name" value="HTH_LUXR_2"/>
    <property type="match status" value="1"/>
</dbReference>
<feature type="domain" description="HTH luxR-type" evidence="5">
    <location>
        <begin position="140"/>
        <end position="208"/>
    </location>
</feature>
<evidence type="ECO:0000259" key="5">
    <source>
        <dbReference type="PROSITE" id="PS50043"/>
    </source>
</evidence>
<evidence type="ECO:0000313" key="7">
    <source>
        <dbReference type="EMBL" id="GAA6170304.1"/>
    </source>
</evidence>
<dbReference type="InterPro" id="IPR001789">
    <property type="entry name" value="Sig_transdc_resp-reg_receiver"/>
</dbReference>
<name>A0ABQ0AF84_9GAMM</name>
<keyword evidence="8" id="KW-1185">Reference proteome</keyword>
<dbReference type="Pfam" id="PF00196">
    <property type="entry name" value="GerE"/>
    <property type="match status" value="1"/>
</dbReference>
<sequence length="209" mass="23357">MTAQSDDNNIVHVIDDEIDIRESLLLLLGNNGFKVSTYVSAEDFLANIAQVTSGCILSDIRMDEIDGMMLQKILLSKNIVLPMIFITGHGDVPMCAKAMKNGAIDFLLKPFSKDTLLQTVRHALVIGEAKQRQTREHTQIEQRYETLTAREKGVFLLLVESEGHHSSKSVAQSLSLSVRTVEKHRLSIFKKMQTKNIAQLVSLSKHLSL</sequence>
<gene>
    <name evidence="7" type="primary">fixJ</name>
    <name evidence="7" type="ORF">NBRC116591_41180</name>
</gene>
<protein>
    <submittedName>
        <fullName evidence="7">Response regulator FixJ</fullName>
    </submittedName>
</protein>
<evidence type="ECO:0000313" key="8">
    <source>
        <dbReference type="Proteomes" id="UP001465153"/>
    </source>
</evidence>
<evidence type="ECO:0000259" key="6">
    <source>
        <dbReference type="PROSITE" id="PS50110"/>
    </source>
</evidence>
<dbReference type="Pfam" id="PF00072">
    <property type="entry name" value="Response_reg"/>
    <property type="match status" value="1"/>
</dbReference>
<organism evidence="7 8">
    <name type="scientific">Sessilibacter corallicola</name>
    <dbReference type="NCBI Taxonomy" id="2904075"/>
    <lineage>
        <taxon>Bacteria</taxon>
        <taxon>Pseudomonadati</taxon>
        <taxon>Pseudomonadota</taxon>
        <taxon>Gammaproteobacteria</taxon>
        <taxon>Cellvibrionales</taxon>
        <taxon>Cellvibrionaceae</taxon>
        <taxon>Sessilibacter</taxon>
    </lineage>
</organism>
<dbReference type="RefSeq" id="WP_353304605.1">
    <property type="nucleotide sequence ID" value="NZ_BAABWN010000024.1"/>
</dbReference>